<dbReference type="GO" id="GO:0003677">
    <property type="term" value="F:DNA binding"/>
    <property type="evidence" value="ECO:0007669"/>
    <property type="project" value="InterPro"/>
</dbReference>
<dbReference type="InterPro" id="IPR036388">
    <property type="entry name" value="WH-like_DNA-bd_sf"/>
</dbReference>
<name>A0A0F4LIN5_9LACO</name>
<evidence type="ECO:0000313" key="2">
    <source>
        <dbReference type="EMBL" id="KJY58114.1"/>
    </source>
</evidence>
<dbReference type="Pfam" id="PF01418">
    <property type="entry name" value="HTH_6"/>
    <property type="match status" value="1"/>
</dbReference>
<reference evidence="2 3" key="1">
    <citation type="submission" date="2014-12" db="EMBL/GenBank/DDBJ databases">
        <title>Comparative genomics of the lactic acid bacteria isolated from the honey bee gut.</title>
        <authorList>
            <person name="Ellegaard K.M."/>
            <person name="Tamarit D."/>
            <person name="Javelind E."/>
            <person name="Olofsson T."/>
            <person name="Andersson S.G."/>
            <person name="Vasquez A."/>
        </authorList>
    </citation>
    <scope>NUCLEOTIDE SEQUENCE [LARGE SCALE GENOMIC DNA]</scope>
    <source>
        <strain evidence="2 3">Biut2</strain>
    </source>
</reference>
<dbReference type="STRING" id="1218493.JF76_04310"/>
<dbReference type="SUPFAM" id="SSF46689">
    <property type="entry name" value="Homeodomain-like"/>
    <property type="match status" value="1"/>
</dbReference>
<accession>A0A0F4LIN5</accession>
<dbReference type="OrthoDB" id="3684496at2"/>
<dbReference type="PANTHER" id="PTHR30514">
    <property type="entry name" value="GLUCOKINASE"/>
    <property type="match status" value="1"/>
</dbReference>
<dbReference type="Proteomes" id="UP000033533">
    <property type="component" value="Unassembled WGS sequence"/>
</dbReference>
<dbReference type="PROSITE" id="PS51071">
    <property type="entry name" value="HTH_RPIR"/>
    <property type="match status" value="1"/>
</dbReference>
<dbReference type="GO" id="GO:0097367">
    <property type="term" value="F:carbohydrate derivative binding"/>
    <property type="evidence" value="ECO:0007669"/>
    <property type="project" value="InterPro"/>
</dbReference>
<dbReference type="SUPFAM" id="SSF53697">
    <property type="entry name" value="SIS domain"/>
    <property type="match status" value="1"/>
</dbReference>
<comment type="caution">
    <text evidence="2">The sequence shown here is derived from an EMBL/GenBank/DDBJ whole genome shotgun (WGS) entry which is preliminary data.</text>
</comment>
<dbReference type="AlphaFoldDB" id="A0A0F4LIN5"/>
<organism evidence="2 3">
    <name type="scientific">Lactobacillus kullabergensis</name>
    <dbReference type="NCBI Taxonomy" id="1218493"/>
    <lineage>
        <taxon>Bacteria</taxon>
        <taxon>Bacillati</taxon>
        <taxon>Bacillota</taxon>
        <taxon>Bacilli</taxon>
        <taxon>Lactobacillales</taxon>
        <taxon>Lactobacillaceae</taxon>
        <taxon>Lactobacillus</taxon>
    </lineage>
</organism>
<dbReference type="PANTHER" id="PTHR30514:SF1">
    <property type="entry name" value="HTH-TYPE TRANSCRIPTIONAL REGULATOR HEXR-RELATED"/>
    <property type="match status" value="1"/>
</dbReference>
<dbReference type="GO" id="GO:0003700">
    <property type="term" value="F:DNA-binding transcription factor activity"/>
    <property type="evidence" value="ECO:0007669"/>
    <property type="project" value="InterPro"/>
</dbReference>
<dbReference type="EMBL" id="JXBY01000011">
    <property type="protein sequence ID" value="KJY58114.1"/>
    <property type="molecule type" value="Genomic_DNA"/>
</dbReference>
<evidence type="ECO:0000313" key="3">
    <source>
        <dbReference type="Proteomes" id="UP000033533"/>
    </source>
</evidence>
<dbReference type="Gene3D" id="1.10.10.10">
    <property type="entry name" value="Winged helix-like DNA-binding domain superfamily/Winged helix DNA-binding domain"/>
    <property type="match status" value="1"/>
</dbReference>
<proteinExistence type="predicted"/>
<evidence type="ECO:0000259" key="1">
    <source>
        <dbReference type="PROSITE" id="PS51071"/>
    </source>
</evidence>
<dbReference type="HOGENOM" id="CLU_055769_6_0_9"/>
<protein>
    <submittedName>
        <fullName evidence="2">Transcriptional regulator, RpiR family</fullName>
    </submittedName>
</protein>
<dbReference type="PATRIC" id="fig|1218493.3.peg.459"/>
<dbReference type="InterPro" id="IPR046348">
    <property type="entry name" value="SIS_dom_sf"/>
</dbReference>
<dbReference type="InterPro" id="IPR047640">
    <property type="entry name" value="RpiR-like"/>
</dbReference>
<dbReference type="Gene3D" id="3.40.50.10490">
    <property type="entry name" value="Glucose-6-phosphate isomerase like protein, domain 1"/>
    <property type="match status" value="1"/>
</dbReference>
<dbReference type="RefSeq" id="WP_052697050.1">
    <property type="nucleotide sequence ID" value="NZ_JBHSZS010000006.1"/>
</dbReference>
<dbReference type="InterPro" id="IPR000281">
    <property type="entry name" value="HTH_RpiR"/>
</dbReference>
<dbReference type="GO" id="GO:1901135">
    <property type="term" value="P:carbohydrate derivative metabolic process"/>
    <property type="evidence" value="ECO:0007669"/>
    <property type="project" value="InterPro"/>
</dbReference>
<gene>
    <name evidence="2" type="ORF">JF76_04310</name>
</gene>
<sequence length="261" mass="29981">MINANNLGILNSLTELINSHYDSNNHAIASYLVKNISHLDQITVNEIMDNAYVSRSAVRRFCEKLGYSSLENLKTSFSKIIFPSDIRHRTKEDYQTNNVKLTNLIKNMLDDINSVFGVTELNQIVDKIHNHNEVILLCANNTSSTLVKFQQEMIYANKIIVVLDHKYRTSKYLKSLKPNSLLFTVSTSGKYAEVINDLINELPGDKMIITGNRNKKLASSYNDVFYISQKSFSEDYLGIYGKYGITYLFDQIFLRYVNSYH</sequence>
<feature type="domain" description="HTH rpiR-type" evidence="1">
    <location>
        <begin position="8"/>
        <end position="84"/>
    </location>
</feature>
<dbReference type="InterPro" id="IPR009057">
    <property type="entry name" value="Homeodomain-like_sf"/>
</dbReference>